<evidence type="ECO:0000313" key="1">
    <source>
        <dbReference type="EMBL" id="EGT37645.1"/>
    </source>
</evidence>
<sequence>MVHIGPYSSVSYTSSSFNFFSVPVLHRLFYWCQVSFESGRPGKMTTSVSLFCPLFNRETPVRHANVSDNELEKIQRGESVRGDIDYK</sequence>
<evidence type="ECO:0000313" key="2">
    <source>
        <dbReference type="Proteomes" id="UP000008068"/>
    </source>
</evidence>
<keyword evidence="2" id="KW-1185">Reference proteome</keyword>
<reference evidence="2" key="1">
    <citation type="submission" date="2011-07" db="EMBL/GenBank/DDBJ databases">
        <authorList>
            <consortium name="Caenorhabditis brenneri Sequencing and Analysis Consortium"/>
            <person name="Wilson R.K."/>
        </authorList>
    </citation>
    <scope>NUCLEOTIDE SEQUENCE [LARGE SCALE GENOMIC DNA]</scope>
    <source>
        <strain evidence="2">PB2801</strain>
    </source>
</reference>
<name>G0PMI4_CAEBE</name>
<dbReference type="HOGENOM" id="CLU_2489637_0_0_1"/>
<organism evidence="2">
    <name type="scientific">Caenorhabditis brenneri</name>
    <name type="common">Nematode worm</name>
    <dbReference type="NCBI Taxonomy" id="135651"/>
    <lineage>
        <taxon>Eukaryota</taxon>
        <taxon>Metazoa</taxon>
        <taxon>Ecdysozoa</taxon>
        <taxon>Nematoda</taxon>
        <taxon>Chromadorea</taxon>
        <taxon>Rhabditida</taxon>
        <taxon>Rhabditina</taxon>
        <taxon>Rhabditomorpha</taxon>
        <taxon>Rhabditoidea</taxon>
        <taxon>Rhabditidae</taxon>
        <taxon>Peloderinae</taxon>
        <taxon>Caenorhabditis</taxon>
    </lineage>
</organism>
<dbReference type="InParanoid" id="G0PMI4"/>
<protein>
    <submittedName>
        <fullName evidence="1">Uncharacterized protein</fullName>
    </submittedName>
</protein>
<dbReference type="EMBL" id="GL381393">
    <property type="protein sequence ID" value="EGT37645.1"/>
    <property type="molecule type" value="Genomic_DNA"/>
</dbReference>
<proteinExistence type="predicted"/>
<dbReference type="AlphaFoldDB" id="G0PMI4"/>
<feature type="non-terminal residue" evidence="1">
    <location>
        <position position="87"/>
    </location>
</feature>
<dbReference type="eggNOG" id="KOG2532">
    <property type="taxonomic scope" value="Eukaryota"/>
</dbReference>
<dbReference type="Proteomes" id="UP000008068">
    <property type="component" value="Unassembled WGS sequence"/>
</dbReference>
<dbReference type="STRING" id="135651.G0PMI4"/>
<gene>
    <name evidence="1" type="ORF">CAEBREN_29784</name>
</gene>
<accession>G0PMI4</accession>